<organism evidence="2 3">
    <name type="scientific">Candidatus Accumulibacter vicinus</name>
    <dbReference type="NCBI Taxonomy" id="2954382"/>
    <lineage>
        <taxon>Bacteria</taxon>
        <taxon>Pseudomonadati</taxon>
        <taxon>Pseudomonadota</taxon>
        <taxon>Betaproteobacteria</taxon>
        <taxon>Candidatus Accumulibacter</taxon>
    </lineage>
</organism>
<evidence type="ECO:0000313" key="3">
    <source>
        <dbReference type="Proteomes" id="UP000019812"/>
    </source>
</evidence>
<feature type="region of interest" description="Disordered" evidence="1">
    <location>
        <begin position="1"/>
        <end position="39"/>
    </location>
</feature>
<dbReference type="AlphaFoldDB" id="A0A084XXF2"/>
<evidence type="ECO:0000313" key="2">
    <source>
        <dbReference type="EMBL" id="KFB67146.1"/>
    </source>
</evidence>
<feature type="compositionally biased region" description="Low complexity" evidence="1">
    <location>
        <begin position="13"/>
        <end position="26"/>
    </location>
</feature>
<dbReference type="Proteomes" id="UP000019812">
    <property type="component" value="Unassembled WGS sequence"/>
</dbReference>
<comment type="caution">
    <text evidence="2">The sequence shown here is derived from an EMBL/GenBank/DDBJ whole genome shotgun (WGS) entry which is preliminary data.</text>
</comment>
<protein>
    <submittedName>
        <fullName evidence="2">Uncharacterized protein</fullName>
    </submittedName>
</protein>
<proteinExistence type="predicted"/>
<name>A0A084XXF2_9PROT</name>
<evidence type="ECO:0000256" key="1">
    <source>
        <dbReference type="SAM" id="MobiDB-lite"/>
    </source>
</evidence>
<sequence>MGDWTGNERGQVAASADAATGLTAPAHSAIPQRTMEPGKKWKKVDRLMVMGCK</sequence>
<reference evidence="2 3" key="1">
    <citation type="submission" date="2014-07" db="EMBL/GenBank/DDBJ databases">
        <title>Expanding our view of genomic diversity in Candidatus Accumulibacter clades.</title>
        <authorList>
            <person name="Skennerton C.T."/>
            <person name="Barr J.J."/>
            <person name="Slater F.R."/>
            <person name="Bond P.L."/>
            <person name="Tyson G.W."/>
        </authorList>
    </citation>
    <scope>NUCLEOTIDE SEQUENCE [LARGE SCALE GENOMIC DNA]</scope>
    <source>
        <strain evidence="3">SK-01</strain>
    </source>
</reference>
<dbReference type="EMBL" id="JDSS02000032">
    <property type="protein sequence ID" value="KFB67146.1"/>
    <property type="molecule type" value="Genomic_DNA"/>
</dbReference>
<gene>
    <name evidence="2" type="ORF">CAPSK01_003509</name>
</gene>
<accession>A0A084XXF2</accession>